<protein>
    <recommendedName>
        <fullName evidence="6">NADP-dependent oxidoreductase domain-containing protein</fullName>
    </recommendedName>
</protein>
<dbReference type="CDD" id="cd19071">
    <property type="entry name" value="AKR_AKR1-5-like"/>
    <property type="match status" value="1"/>
</dbReference>
<dbReference type="InterPro" id="IPR020471">
    <property type="entry name" value="AKR"/>
</dbReference>
<keyword evidence="3" id="KW-0560">Oxidoreductase</keyword>
<feature type="non-terminal residue" evidence="7">
    <location>
        <position position="1"/>
    </location>
</feature>
<feature type="signal peptide" evidence="5">
    <location>
        <begin position="1"/>
        <end position="34"/>
    </location>
</feature>
<keyword evidence="5" id="KW-0732">Signal</keyword>
<dbReference type="PRINTS" id="PR00069">
    <property type="entry name" value="ALDKETRDTASE"/>
</dbReference>
<evidence type="ECO:0000256" key="5">
    <source>
        <dbReference type="SAM" id="SignalP"/>
    </source>
</evidence>
<keyword evidence="2" id="KW-0521">NADP</keyword>
<feature type="non-terminal residue" evidence="7">
    <location>
        <position position="471"/>
    </location>
</feature>
<feature type="compositionally biased region" description="Basic residues" evidence="4">
    <location>
        <begin position="338"/>
        <end position="349"/>
    </location>
</feature>
<feature type="region of interest" description="Disordered" evidence="4">
    <location>
        <begin position="328"/>
        <end position="429"/>
    </location>
</feature>
<dbReference type="EMBL" id="CAUYUJ010018892">
    <property type="protein sequence ID" value="CAK0887074.1"/>
    <property type="molecule type" value="Genomic_DNA"/>
</dbReference>
<evidence type="ECO:0000256" key="1">
    <source>
        <dbReference type="ARBA" id="ARBA00007905"/>
    </source>
</evidence>
<evidence type="ECO:0000256" key="3">
    <source>
        <dbReference type="ARBA" id="ARBA00023002"/>
    </source>
</evidence>
<dbReference type="Proteomes" id="UP001189429">
    <property type="component" value="Unassembled WGS sequence"/>
</dbReference>
<dbReference type="InterPro" id="IPR036812">
    <property type="entry name" value="NAD(P)_OxRdtase_dom_sf"/>
</dbReference>
<dbReference type="PANTHER" id="PTHR43827:SF3">
    <property type="entry name" value="NADP-DEPENDENT OXIDOREDUCTASE DOMAIN-CONTAINING PROTEIN"/>
    <property type="match status" value="1"/>
</dbReference>
<organism evidence="7 8">
    <name type="scientific">Prorocentrum cordatum</name>
    <dbReference type="NCBI Taxonomy" id="2364126"/>
    <lineage>
        <taxon>Eukaryota</taxon>
        <taxon>Sar</taxon>
        <taxon>Alveolata</taxon>
        <taxon>Dinophyceae</taxon>
        <taxon>Prorocentrales</taxon>
        <taxon>Prorocentraceae</taxon>
        <taxon>Prorocentrum</taxon>
    </lineage>
</organism>
<evidence type="ECO:0000259" key="6">
    <source>
        <dbReference type="Pfam" id="PF00248"/>
    </source>
</evidence>
<evidence type="ECO:0000256" key="4">
    <source>
        <dbReference type="SAM" id="MobiDB-lite"/>
    </source>
</evidence>
<evidence type="ECO:0000256" key="2">
    <source>
        <dbReference type="ARBA" id="ARBA00022857"/>
    </source>
</evidence>
<name>A0ABN9WKH8_9DINO</name>
<feature type="chain" id="PRO_5045945196" description="NADP-dependent oxidoreductase domain-containing protein" evidence="5">
    <location>
        <begin position="35"/>
        <end position="471"/>
    </location>
</feature>
<dbReference type="SUPFAM" id="SSF51430">
    <property type="entry name" value="NAD(P)-linked oxidoreductase"/>
    <property type="match status" value="1"/>
</dbReference>
<gene>
    <name evidence="7" type="ORF">PCOR1329_LOCUS68247</name>
</gene>
<evidence type="ECO:0000313" key="8">
    <source>
        <dbReference type="Proteomes" id="UP001189429"/>
    </source>
</evidence>
<dbReference type="Pfam" id="PF00248">
    <property type="entry name" value="Aldo_ket_red"/>
    <property type="match status" value="1"/>
</dbReference>
<accession>A0ABN9WKH8</accession>
<feature type="domain" description="NADP-dependent oxidoreductase" evidence="6">
    <location>
        <begin position="65"/>
        <end position="315"/>
    </location>
</feature>
<dbReference type="Gene3D" id="3.20.20.100">
    <property type="entry name" value="NADP-dependent oxidoreductase domain"/>
    <property type="match status" value="1"/>
</dbReference>
<keyword evidence="8" id="KW-1185">Reference proteome</keyword>
<comment type="similarity">
    <text evidence="1">Belongs to the aldo/keto reductase family.</text>
</comment>
<dbReference type="PANTHER" id="PTHR43827">
    <property type="entry name" value="2,5-DIKETO-D-GLUCONIC ACID REDUCTASE"/>
    <property type="match status" value="1"/>
</dbReference>
<evidence type="ECO:0000313" key="7">
    <source>
        <dbReference type="EMBL" id="CAK0887074.1"/>
    </source>
</evidence>
<reference evidence="7" key="1">
    <citation type="submission" date="2023-10" db="EMBL/GenBank/DDBJ databases">
        <authorList>
            <person name="Chen Y."/>
            <person name="Shah S."/>
            <person name="Dougan E. K."/>
            <person name="Thang M."/>
            <person name="Chan C."/>
        </authorList>
    </citation>
    <scope>NUCLEOTIDE SEQUENCE [LARGE SCALE GENOMIC DNA]</scope>
</reference>
<feature type="compositionally biased region" description="Low complexity" evidence="4">
    <location>
        <begin position="389"/>
        <end position="429"/>
    </location>
</feature>
<proteinExistence type="inferred from homology"/>
<dbReference type="InterPro" id="IPR023210">
    <property type="entry name" value="NADP_OxRdtase_dom"/>
</dbReference>
<comment type="caution">
    <text evidence="7">The sequence shown here is derived from an EMBL/GenBank/DDBJ whole genome shotgun (WGS) entry which is preliminary data.</text>
</comment>
<sequence>HRRRTVRRPRGARRMARVAAVSHLWLAVAPPACGADGRPGGGAGVRLPAVGLGVAGNLDQDVPGTADAVERWLRLGGRAIDTALMYNNDAGVRLGIERSGVPRHAVVLTTKVPPESMGYASTLAALEQARAGLGVGVLDCALIHWPGRTWARRGSDPECVVDRGGSLGADWSRCRRESWAALLEAKRSGLVRAAGVANFELGHLRELGTAPDVLQVEFNPWWRRDDLLAWCRGAGAQLVAYASLGSSGAAGVLGDPLLRSIARRHGVTAAQVLLQWAVTRGIATIPSARSERHMRANLGCCDGWALSSEEDAALSSIPVADQYRAMFGTLGSSTPPWSRRRPRRPRRGPSHTGGSTSSAPWTRRASASGAPTRPAGAARCSATPAATPRSGRSAWRAAGAGSTTSSGAARPPGRGRPSPCPRSGPAAAARSGAATSWWWVQARGAAPLPPRWRHGASTCCWWTPGGGTRWS</sequence>